<feature type="region of interest" description="Disordered" evidence="1">
    <location>
        <begin position="51"/>
        <end position="88"/>
    </location>
</feature>
<dbReference type="EnsemblPlants" id="MELO3C002802.2.1">
    <property type="protein sequence ID" value="MELO3C002802.2.1"/>
    <property type="gene ID" value="MELO3C002802.2"/>
</dbReference>
<name>A0A9I9CFJ4_CUCME</name>
<accession>A0A9I9CFJ4</accession>
<sequence length="116" mass="13771">MYVHTSKDVLIIDLDPLSAKTKKHMFYITERQVETTSLTLSDKVYIERQEKHSTGKTYMHVHEEQAKKRNRKEFRGNTGGGSPSTNPYSFCVVRETYERDVDRRWNHRRKPLFHGN</sequence>
<protein>
    <submittedName>
        <fullName evidence="2">Uncharacterized protein</fullName>
    </submittedName>
</protein>
<organism evidence="2">
    <name type="scientific">Cucumis melo</name>
    <name type="common">Muskmelon</name>
    <dbReference type="NCBI Taxonomy" id="3656"/>
    <lineage>
        <taxon>Eukaryota</taxon>
        <taxon>Viridiplantae</taxon>
        <taxon>Streptophyta</taxon>
        <taxon>Embryophyta</taxon>
        <taxon>Tracheophyta</taxon>
        <taxon>Spermatophyta</taxon>
        <taxon>Magnoliopsida</taxon>
        <taxon>eudicotyledons</taxon>
        <taxon>Gunneridae</taxon>
        <taxon>Pentapetalae</taxon>
        <taxon>rosids</taxon>
        <taxon>fabids</taxon>
        <taxon>Cucurbitales</taxon>
        <taxon>Cucurbitaceae</taxon>
        <taxon>Benincaseae</taxon>
        <taxon>Cucumis</taxon>
    </lineage>
</organism>
<dbReference type="AlphaFoldDB" id="A0A9I9CFJ4"/>
<dbReference type="Gramene" id="MELO3C002802.2.1">
    <property type="protein sequence ID" value="MELO3C002802.2.1"/>
    <property type="gene ID" value="MELO3C002802.2"/>
</dbReference>
<evidence type="ECO:0000256" key="1">
    <source>
        <dbReference type="SAM" id="MobiDB-lite"/>
    </source>
</evidence>
<evidence type="ECO:0000313" key="2">
    <source>
        <dbReference type="EnsemblPlants" id="MELO3C002802.2.1"/>
    </source>
</evidence>
<proteinExistence type="predicted"/>
<reference evidence="2" key="1">
    <citation type="submission" date="2023-03" db="UniProtKB">
        <authorList>
            <consortium name="EnsemblPlants"/>
        </authorList>
    </citation>
    <scope>IDENTIFICATION</scope>
</reference>